<proteinExistence type="predicted"/>
<evidence type="ECO:0000256" key="1">
    <source>
        <dbReference type="SAM" id="MobiDB-lite"/>
    </source>
</evidence>
<comment type="caution">
    <text evidence="2">The sequence shown here is derived from an EMBL/GenBank/DDBJ whole genome shotgun (WGS) entry which is preliminary data.</text>
</comment>
<dbReference type="AlphaFoldDB" id="A0A1B7NSH8"/>
<sequence length="301" mass="33369">MRFGMPKCDRQVIKETTTVDSNVEKSLCQVSLLSAESNKLPRIATPNNDPETNANGELGVLRQKLAKLFMISKGNVVTLKLCLEFWDAILGRSLLSSRHPMGRTTSPSSPTTREEALSTELSSGVLKPWPTRNVEYLQQIDHPRSKGQALGATSQPLLTEAQAQQAYSHAIADANAKVKTERGITLECRFTRKWIVTISQTKSIPPNDKESTCGRPELLSAAPKWVGYMGTGRHSTLSNGRRRLEKDSAGRNAELSSNQAQIEIQRNKIKFKSGLAIWIPWVGFKWIQVPGIFHYQGGTVD</sequence>
<organism evidence="2 3">
    <name type="scientific">Emergomyces africanus</name>
    <dbReference type="NCBI Taxonomy" id="1955775"/>
    <lineage>
        <taxon>Eukaryota</taxon>
        <taxon>Fungi</taxon>
        <taxon>Dikarya</taxon>
        <taxon>Ascomycota</taxon>
        <taxon>Pezizomycotina</taxon>
        <taxon>Eurotiomycetes</taxon>
        <taxon>Eurotiomycetidae</taxon>
        <taxon>Onygenales</taxon>
        <taxon>Ajellomycetaceae</taxon>
        <taxon>Emergomyces</taxon>
    </lineage>
</organism>
<dbReference type="EMBL" id="LGUA01000911">
    <property type="protein sequence ID" value="OAX79742.1"/>
    <property type="molecule type" value="Genomic_DNA"/>
</dbReference>
<accession>A0A1B7NSH8</accession>
<protein>
    <submittedName>
        <fullName evidence="2">Uncharacterized protein</fullName>
    </submittedName>
</protein>
<evidence type="ECO:0000313" key="2">
    <source>
        <dbReference type="EMBL" id="OAX79742.1"/>
    </source>
</evidence>
<feature type="region of interest" description="Disordered" evidence="1">
    <location>
        <begin position="237"/>
        <end position="256"/>
    </location>
</feature>
<evidence type="ECO:0000313" key="3">
    <source>
        <dbReference type="Proteomes" id="UP000091918"/>
    </source>
</evidence>
<keyword evidence="3" id="KW-1185">Reference proteome</keyword>
<reference evidence="2 3" key="1">
    <citation type="submission" date="2015-07" db="EMBL/GenBank/DDBJ databases">
        <title>Emmonsia species relationships and genome sequence.</title>
        <authorList>
            <person name="Cuomo C.A."/>
            <person name="Schwartz I.S."/>
            <person name="Kenyon C."/>
            <person name="de Hoog G.S."/>
            <person name="Govender N.P."/>
            <person name="Botha A."/>
            <person name="Moreno L."/>
            <person name="de Vries M."/>
            <person name="Munoz J.F."/>
            <person name="Stielow J.B."/>
        </authorList>
    </citation>
    <scope>NUCLEOTIDE SEQUENCE [LARGE SCALE GENOMIC DNA]</scope>
    <source>
        <strain evidence="2 3">CBS 136260</strain>
    </source>
</reference>
<gene>
    <name evidence="2" type="ORF">ACJ72_05937</name>
</gene>
<name>A0A1B7NSH8_9EURO</name>
<dbReference type="Proteomes" id="UP000091918">
    <property type="component" value="Unassembled WGS sequence"/>
</dbReference>